<feature type="signal peptide" evidence="1">
    <location>
        <begin position="1"/>
        <end position="32"/>
    </location>
</feature>
<keyword evidence="1" id="KW-0732">Signal</keyword>
<organism evidence="2 3">
    <name type="scientific">Candidatus Nanopelagicus hibericus</name>
    <dbReference type="NCBI Taxonomy" id="1884915"/>
    <lineage>
        <taxon>Bacteria</taxon>
        <taxon>Bacillati</taxon>
        <taxon>Actinomycetota</taxon>
        <taxon>Actinomycetes</taxon>
        <taxon>Candidatus Nanopelagicales</taxon>
        <taxon>Candidatus Nanopelagicaceae</taxon>
        <taxon>Candidatus Nanopelagicus</taxon>
    </lineage>
</organism>
<accession>A0A249K8R5</accession>
<feature type="chain" id="PRO_5011970225" description="Septum formation-related domain-containing protein" evidence="1">
    <location>
        <begin position="33"/>
        <end position="156"/>
    </location>
</feature>
<name>A0A249K8R5_9ACTN</name>
<evidence type="ECO:0008006" key="4">
    <source>
        <dbReference type="Google" id="ProtNLM"/>
    </source>
</evidence>
<dbReference type="Proteomes" id="UP000217171">
    <property type="component" value="Chromosome"/>
</dbReference>
<protein>
    <recommendedName>
        <fullName evidence="4">Septum formation-related domain-containing protein</fullName>
    </recommendedName>
</protein>
<reference evidence="2 3" key="1">
    <citation type="submission" date="2016-07" db="EMBL/GenBank/DDBJ databases">
        <title>High microdiversification within the ubiquitous acI lineage of Actinobacteria.</title>
        <authorList>
            <person name="Neuenschwander S.M."/>
            <person name="Salcher M."/>
            <person name="Ghai R."/>
            <person name="Pernthaler J."/>
        </authorList>
    </citation>
    <scope>NUCLEOTIDE SEQUENCE [LARGE SCALE GENOMIC DNA]</scope>
    <source>
        <strain evidence="2">MMS-21-160</strain>
    </source>
</reference>
<evidence type="ECO:0000313" key="3">
    <source>
        <dbReference type="Proteomes" id="UP000217171"/>
    </source>
</evidence>
<dbReference type="AlphaFoldDB" id="A0A249K8R5"/>
<sequence>MILDMKIRKKFAFILSIALPIITTSHIPNANAAAKPMPKVGSCYNLTKADVAADYSDIAPINCLKEHSAETYRVVKLKANDLAVNYDLKKAITVCAPWKGRSKFLNYWAWYIPNPEQQKAGQNWIRCDGMITQNYDEATGDYTAVTTWKGKRLDFR</sequence>
<proteinExistence type="predicted"/>
<evidence type="ECO:0000313" key="2">
    <source>
        <dbReference type="EMBL" id="ASY13115.1"/>
    </source>
</evidence>
<dbReference type="EMBL" id="CP016771">
    <property type="protein sequence ID" value="ASY13115.1"/>
    <property type="molecule type" value="Genomic_DNA"/>
</dbReference>
<evidence type="ECO:0000256" key="1">
    <source>
        <dbReference type="SAM" id="SignalP"/>
    </source>
</evidence>
<gene>
    <name evidence="2" type="ORF">B1s21160_01955</name>
</gene>
<keyword evidence="3" id="KW-1185">Reference proteome</keyword>
<dbReference type="KEGG" id="nhi:B1s21160_01955"/>